<accession>A0A9Q1L0D9</accession>
<dbReference type="AlphaFoldDB" id="A0A9Q1L0D9"/>
<dbReference type="PANTHER" id="PTHR35754">
    <property type="entry name" value="ATP SYNTHASE SUBUNIT B"/>
    <property type="match status" value="1"/>
</dbReference>
<dbReference type="OrthoDB" id="511315at2759"/>
<organism evidence="1 2">
    <name type="scientific">Carnegiea gigantea</name>
    <dbReference type="NCBI Taxonomy" id="171969"/>
    <lineage>
        <taxon>Eukaryota</taxon>
        <taxon>Viridiplantae</taxon>
        <taxon>Streptophyta</taxon>
        <taxon>Embryophyta</taxon>
        <taxon>Tracheophyta</taxon>
        <taxon>Spermatophyta</taxon>
        <taxon>Magnoliopsida</taxon>
        <taxon>eudicotyledons</taxon>
        <taxon>Gunneridae</taxon>
        <taxon>Pentapetalae</taxon>
        <taxon>Caryophyllales</taxon>
        <taxon>Cactineae</taxon>
        <taxon>Cactaceae</taxon>
        <taxon>Cactoideae</taxon>
        <taxon>Echinocereeae</taxon>
        <taxon>Carnegiea</taxon>
    </lineage>
</organism>
<dbReference type="EMBL" id="JAKOGI010000001">
    <property type="protein sequence ID" value="KAJ8453187.1"/>
    <property type="molecule type" value="Genomic_DNA"/>
</dbReference>
<keyword evidence="2" id="KW-1185">Reference proteome</keyword>
<reference evidence="1" key="1">
    <citation type="submission" date="2022-04" db="EMBL/GenBank/DDBJ databases">
        <title>Carnegiea gigantea Genome sequencing and assembly v2.</title>
        <authorList>
            <person name="Copetti D."/>
            <person name="Sanderson M.J."/>
            <person name="Burquez A."/>
            <person name="Wojciechowski M.F."/>
        </authorList>
    </citation>
    <scope>NUCLEOTIDE SEQUENCE</scope>
    <source>
        <strain evidence="1">SGP5-SGP5p</strain>
        <tissue evidence="1">Aerial part</tissue>
    </source>
</reference>
<gene>
    <name evidence="1" type="ORF">Cgig2_008071</name>
</gene>
<evidence type="ECO:0000313" key="1">
    <source>
        <dbReference type="EMBL" id="KAJ8453187.1"/>
    </source>
</evidence>
<proteinExistence type="predicted"/>
<dbReference type="PANTHER" id="PTHR35754:SF2">
    <property type="entry name" value="ATP SYNTHASE SUBUNIT B"/>
    <property type="match status" value="1"/>
</dbReference>
<comment type="caution">
    <text evidence="1">The sequence shown here is derived from an EMBL/GenBank/DDBJ whole genome shotgun (WGS) entry which is preliminary data.</text>
</comment>
<evidence type="ECO:0000313" key="2">
    <source>
        <dbReference type="Proteomes" id="UP001153076"/>
    </source>
</evidence>
<dbReference type="Proteomes" id="UP001153076">
    <property type="component" value="Unassembled WGS sequence"/>
</dbReference>
<name>A0A9Q1L0D9_9CARY</name>
<protein>
    <submittedName>
        <fullName evidence="1">Uncharacterized protein</fullName>
    </submittedName>
</protein>
<sequence length="385" mass="43793">MTFIDSQAILSPTSTNDDSHRFLAHFLLFLVSLSLSLSLSLSGFSNSLCVIAISDERLHNEPCGKLSIDEKCRLISQLLPLISPSFLEEAFVGQPEKEAGLVSDLLWDKQLEKKLVCLNVGLDTQFNDSALIGLDAMQRANSTLEDFCRSYFMFHGMDVNKPEVIFKYLPVLSFTESYIYQLDSWNEKMVNVQRSTGLDEKSSGDVFIKAFESDPFQPLTLLLEHHGVLTERIREELRLGEEYWALERKLCTASRQEVEISIDNVMRAIHLKSFDYRVLNLLLYQLRGEQEDVLENNFNVLRMFASIYGTSAAPIVLAKCIAEAEEKYENLSKALNPELSVNYRRRCEEATKEGGKLSGHPLGSWTIPPLIVDEEHYRSTFRNSP</sequence>